<evidence type="ECO:0000256" key="2">
    <source>
        <dbReference type="ARBA" id="ARBA00023157"/>
    </source>
</evidence>
<feature type="region of interest" description="Disordered" evidence="3">
    <location>
        <begin position="219"/>
        <end position="269"/>
    </location>
</feature>
<dbReference type="PANTHER" id="PTHR11481">
    <property type="entry name" value="IMMUNOGLOBULIN FC RECEPTOR"/>
    <property type="match status" value="1"/>
</dbReference>
<dbReference type="OMA" id="INRLYKY"/>
<dbReference type="Pfam" id="PF13927">
    <property type="entry name" value="Ig_3"/>
    <property type="match status" value="1"/>
</dbReference>
<feature type="domain" description="Ig-like" evidence="5">
    <location>
        <begin position="56"/>
        <end position="146"/>
    </location>
</feature>
<dbReference type="SMART" id="SM00408">
    <property type="entry name" value="IGc2"/>
    <property type="match status" value="1"/>
</dbReference>
<name>A0A3P8NHL3_ASTCA</name>
<keyword evidence="4" id="KW-0472">Membrane</keyword>
<proteinExistence type="predicted"/>
<dbReference type="InterPro" id="IPR036179">
    <property type="entry name" value="Ig-like_dom_sf"/>
</dbReference>
<organism evidence="6 7">
    <name type="scientific">Astatotilapia calliptera</name>
    <name type="common">Eastern happy</name>
    <name type="synonym">Chromis callipterus</name>
    <dbReference type="NCBI Taxonomy" id="8154"/>
    <lineage>
        <taxon>Eukaryota</taxon>
        <taxon>Metazoa</taxon>
        <taxon>Chordata</taxon>
        <taxon>Craniata</taxon>
        <taxon>Vertebrata</taxon>
        <taxon>Euteleostomi</taxon>
        <taxon>Actinopterygii</taxon>
        <taxon>Neopterygii</taxon>
        <taxon>Teleostei</taxon>
        <taxon>Neoteleostei</taxon>
        <taxon>Acanthomorphata</taxon>
        <taxon>Ovalentaria</taxon>
        <taxon>Cichlomorphae</taxon>
        <taxon>Cichliformes</taxon>
        <taxon>Cichlidae</taxon>
        <taxon>African cichlids</taxon>
        <taxon>Pseudocrenilabrinae</taxon>
        <taxon>Haplochromini</taxon>
        <taxon>Astatotilapia</taxon>
    </lineage>
</organism>
<dbReference type="AlphaFoldDB" id="A0A3P8NHL3"/>
<dbReference type="InterPro" id="IPR003598">
    <property type="entry name" value="Ig_sub2"/>
</dbReference>
<dbReference type="Gene3D" id="2.60.40.10">
    <property type="entry name" value="Immunoglobulins"/>
    <property type="match status" value="1"/>
</dbReference>
<dbReference type="PROSITE" id="PS50835">
    <property type="entry name" value="IG_LIKE"/>
    <property type="match status" value="1"/>
</dbReference>
<dbReference type="GO" id="GO:0004888">
    <property type="term" value="F:transmembrane signaling receptor activity"/>
    <property type="evidence" value="ECO:0007669"/>
    <property type="project" value="TreeGrafter"/>
</dbReference>
<dbReference type="GO" id="GO:0006955">
    <property type="term" value="P:immune response"/>
    <property type="evidence" value="ECO:0007669"/>
    <property type="project" value="TreeGrafter"/>
</dbReference>
<sequence length="269" mass="29762">MTFTQDGYLRELQECGNWGIMTESTCNIDHLLYQDAVSWCESESGQFSNGINITAPYTDVILVSPVHPVNEGDSVALGCKLRTGNVNSTVAFYKNGKLIQNDDREKLNIPAVSKSDEGFYKCDYSGHESPESWMSVKGSRSSLSVSLITGLVSGISLILLLSLLLCCWHKKSKGALCIRPAQSQETSQAAATVQTMSQDENQQQIYSSLLHGDMNVYESCRPSENTGGRTDDYRNISLQLRSVEQRRKRDDPEETSDYHNVDPNSATGP</sequence>
<dbReference type="SUPFAM" id="SSF48726">
    <property type="entry name" value="Immunoglobulin"/>
    <property type="match status" value="1"/>
</dbReference>
<dbReference type="InterPro" id="IPR050488">
    <property type="entry name" value="Ig_Fc_receptor"/>
</dbReference>
<evidence type="ECO:0000256" key="3">
    <source>
        <dbReference type="SAM" id="MobiDB-lite"/>
    </source>
</evidence>
<feature type="compositionally biased region" description="Basic and acidic residues" evidence="3">
    <location>
        <begin position="243"/>
        <end position="260"/>
    </location>
</feature>
<dbReference type="Proteomes" id="UP000265100">
    <property type="component" value="Chromosome 3"/>
</dbReference>
<dbReference type="GO" id="GO:0009897">
    <property type="term" value="C:external side of plasma membrane"/>
    <property type="evidence" value="ECO:0007669"/>
    <property type="project" value="TreeGrafter"/>
</dbReference>
<feature type="transmembrane region" description="Helical" evidence="4">
    <location>
        <begin position="143"/>
        <end position="165"/>
    </location>
</feature>
<dbReference type="Bgee" id="ENSACLG00000002893">
    <property type="expression patterns" value="Expressed in spleen"/>
</dbReference>
<dbReference type="GO" id="GO:0007166">
    <property type="term" value="P:cell surface receptor signaling pathway"/>
    <property type="evidence" value="ECO:0007669"/>
    <property type="project" value="TreeGrafter"/>
</dbReference>
<keyword evidence="4" id="KW-1133">Transmembrane helix</keyword>
<keyword evidence="4" id="KW-0812">Transmembrane</keyword>
<reference evidence="7" key="2">
    <citation type="submission" date="2023-03" db="EMBL/GenBank/DDBJ databases">
        <authorList>
            <consortium name="Wellcome Sanger Institute Data Sharing"/>
        </authorList>
    </citation>
    <scope>NUCLEOTIDE SEQUENCE [LARGE SCALE GENOMIC DNA]</scope>
</reference>
<protein>
    <recommendedName>
        <fullName evidence="5">Ig-like domain-containing protein</fullName>
    </recommendedName>
</protein>
<evidence type="ECO:0000256" key="4">
    <source>
        <dbReference type="SAM" id="Phobius"/>
    </source>
</evidence>
<dbReference type="InterPro" id="IPR013783">
    <property type="entry name" value="Ig-like_fold"/>
</dbReference>
<dbReference type="PANTHER" id="PTHR11481:SF64">
    <property type="entry name" value="FC RECEPTOR-LIKE PROTEIN 4"/>
    <property type="match status" value="1"/>
</dbReference>
<keyword evidence="7" id="KW-1185">Reference proteome</keyword>
<dbReference type="InterPro" id="IPR003599">
    <property type="entry name" value="Ig_sub"/>
</dbReference>
<dbReference type="SMART" id="SM00409">
    <property type="entry name" value="IG"/>
    <property type="match status" value="1"/>
</dbReference>
<evidence type="ECO:0000259" key="5">
    <source>
        <dbReference type="PROSITE" id="PS50835"/>
    </source>
</evidence>
<dbReference type="GeneTree" id="ENSGT01110000268220"/>
<dbReference type="InterPro" id="IPR007110">
    <property type="entry name" value="Ig-like_dom"/>
</dbReference>
<reference evidence="6" key="4">
    <citation type="submission" date="2025-09" db="UniProtKB">
        <authorList>
            <consortium name="Ensembl"/>
        </authorList>
    </citation>
    <scope>IDENTIFICATION</scope>
</reference>
<keyword evidence="2" id="KW-1015">Disulfide bond</keyword>
<dbReference type="Ensembl" id="ENSACLT00000004373.2">
    <property type="protein sequence ID" value="ENSACLP00000004285.2"/>
    <property type="gene ID" value="ENSACLG00000002893.2"/>
</dbReference>
<accession>A0A3P8NHL3</accession>
<evidence type="ECO:0000256" key="1">
    <source>
        <dbReference type="ARBA" id="ARBA00022729"/>
    </source>
</evidence>
<evidence type="ECO:0000313" key="7">
    <source>
        <dbReference type="Proteomes" id="UP000265100"/>
    </source>
</evidence>
<evidence type="ECO:0000313" key="6">
    <source>
        <dbReference type="Ensembl" id="ENSACLP00000004285.2"/>
    </source>
</evidence>
<keyword evidence="1" id="KW-0732">Signal</keyword>
<dbReference type="STRING" id="8154.ENSACLP00000004285"/>
<reference evidence="6 7" key="1">
    <citation type="submission" date="2018-05" db="EMBL/GenBank/DDBJ databases">
        <authorList>
            <person name="Datahose"/>
        </authorList>
    </citation>
    <scope>NUCLEOTIDE SEQUENCE</scope>
</reference>
<reference evidence="6" key="3">
    <citation type="submission" date="2025-08" db="UniProtKB">
        <authorList>
            <consortium name="Ensembl"/>
        </authorList>
    </citation>
    <scope>IDENTIFICATION</scope>
</reference>